<dbReference type="EMBL" id="QLLM01000035">
    <property type="protein sequence ID" value="RAI97733.1"/>
    <property type="molecule type" value="Genomic_DNA"/>
</dbReference>
<protein>
    <submittedName>
        <fullName evidence="1">Uncharacterized protein</fullName>
    </submittedName>
</protein>
<evidence type="ECO:0000313" key="2">
    <source>
        <dbReference type="Proteomes" id="UP000249422"/>
    </source>
</evidence>
<organism evidence="1 2">
    <name type="scientific">Aeromonas salmonicida</name>
    <dbReference type="NCBI Taxonomy" id="645"/>
    <lineage>
        <taxon>Bacteria</taxon>
        <taxon>Pseudomonadati</taxon>
        <taxon>Pseudomonadota</taxon>
        <taxon>Gammaproteobacteria</taxon>
        <taxon>Aeromonadales</taxon>
        <taxon>Aeromonadaceae</taxon>
        <taxon>Aeromonas</taxon>
    </lineage>
</organism>
<comment type="caution">
    <text evidence="1">The sequence shown here is derived from an EMBL/GenBank/DDBJ whole genome shotgun (WGS) entry which is preliminary data.</text>
</comment>
<accession>A0AAX1PCD5</accession>
<dbReference type="AlphaFoldDB" id="A0AAX1PCD5"/>
<gene>
    <name evidence="1" type="ORF">DEU50_1355</name>
</gene>
<sequence length="30" mass="3481">MEIAIIAVCIPSAWFISRPLVKIAEWFGYR</sequence>
<proteinExistence type="predicted"/>
<name>A0AAX1PCD5_AERSA</name>
<dbReference type="Proteomes" id="UP000249422">
    <property type="component" value="Unassembled WGS sequence"/>
</dbReference>
<reference evidence="1 2" key="1">
    <citation type="submission" date="2018-06" db="EMBL/GenBank/DDBJ databases">
        <title>Freshwater and sediment microbial communities from various areas in North America, analyzing microbe dynamics in response to fracking.</title>
        <authorList>
            <person name="Lamendella R."/>
        </authorList>
    </citation>
    <scope>NUCLEOTIDE SEQUENCE [LARGE SCALE GENOMIC DNA]</scope>
    <source>
        <strain evidence="1 2">17</strain>
    </source>
</reference>
<evidence type="ECO:0000313" key="1">
    <source>
        <dbReference type="EMBL" id="RAI97733.1"/>
    </source>
</evidence>